<proteinExistence type="inferred from homology"/>
<gene>
    <name evidence="3" type="ORF">PoB_005736800</name>
</gene>
<evidence type="ECO:0000256" key="1">
    <source>
        <dbReference type="ARBA" id="ARBA00006927"/>
    </source>
</evidence>
<feature type="region of interest" description="Disordered" evidence="2">
    <location>
        <begin position="554"/>
        <end position="584"/>
    </location>
</feature>
<dbReference type="InterPro" id="IPR008709">
    <property type="entry name" value="Neurochondrin"/>
</dbReference>
<reference evidence="3 4" key="1">
    <citation type="journal article" date="2021" name="Elife">
        <title>Chloroplast acquisition without the gene transfer in kleptoplastic sea slugs, Plakobranchus ocellatus.</title>
        <authorList>
            <person name="Maeda T."/>
            <person name="Takahashi S."/>
            <person name="Yoshida T."/>
            <person name="Shimamura S."/>
            <person name="Takaki Y."/>
            <person name="Nagai Y."/>
            <person name="Toyoda A."/>
            <person name="Suzuki Y."/>
            <person name="Arimoto A."/>
            <person name="Ishii H."/>
            <person name="Satoh N."/>
            <person name="Nishiyama T."/>
            <person name="Hasebe M."/>
            <person name="Maruyama T."/>
            <person name="Minagawa J."/>
            <person name="Obokata J."/>
            <person name="Shigenobu S."/>
        </authorList>
    </citation>
    <scope>NUCLEOTIDE SEQUENCE [LARGE SCALE GENOMIC DNA]</scope>
</reference>
<dbReference type="EMBL" id="BLXT01006265">
    <property type="protein sequence ID" value="GFO30863.1"/>
    <property type="molecule type" value="Genomic_DNA"/>
</dbReference>
<evidence type="ECO:0000256" key="2">
    <source>
        <dbReference type="SAM" id="MobiDB-lite"/>
    </source>
</evidence>
<dbReference type="PANTHER" id="PTHR13109:SF7">
    <property type="entry name" value="NEUROCHONDRIN"/>
    <property type="match status" value="1"/>
</dbReference>
<dbReference type="AlphaFoldDB" id="A0AAV4CFZ6"/>
<evidence type="ECO:0000313" key="3">
    <source>
        <dbReference type="EMBL" id="GFO30863.1"/>
    </source>
</evidence>
<comment type="similarity">
    <text evidence="1">Belongs to the neurochondrin family.</text>
</comment>
<dbReference type="PANTHER" id="PTHR13109">
    <property type="entry name" value="NEUROCHONDRIN"/>
    <property type="match status" value="1"/>
</dbReference>
<keyword evidence="4" id="KW-1185">Reference proteome</keyword>
<feature type="compositionally biased region" description="Low complexity" evidence="2">
    <location>
        <begin position="570"/>
        <end position="581"/>
    </location>
</feature>
<evidence type="ECO:0000313" key="4">
    <source>
        <dbReference type="Proteomes" id="UP000735302"/>
    </source>
</evidence>
<name>A0AAV4CFZ6_9GAST</name>
<comment type="caution">
    <text evidence="3">The sequence shown here is derived from an EMBL/GenBank/DDBJ whole genome shotgun (WGS) entry which is preliminary data.</text>
</comment>
<accession>A0AAV4CFZ6</accession>
<dbReference type="Pfam" id="PF05536">
    <property type="entry name" value="Neurochondrin"/>
    <property type="match status" value="1"/>
</dbReference>
<feature type="compositionally biased region" description="Polar residues" evidence="2">
    <location>
        <begin position="554"/>
        <end position="569"/>
    </location>
</feature>
<protein>
    <submittedName>
        <fullName evidence="3">Neurochondrin</fullName>
    </submittedName>
</protein>
<organism evidence="3 4">
    <name type="scientific">Plakobranchus ocellatus</name>
    <dbReference type="NCBI Taxonomy" id="259542"/>
    <lineage>
        <taxon>Eukaryota</taxon>
        <taxon>Metazoa</taxon>
        <taxon>Spiralia</taxon>
        <taxon>Lophotrochozoa</taxon>
        <taxon>Mollusca</taxon>
        <taxon>Gastropoda</taxon>
        <taxon>Heterobranchia</taxon>
        <taxon>Euthyneura</taxon>
        <taxon>Panpulmonata</taxon>
        <taxon>Sacoglossa</taxon>
        <taxon>Placobranchoidea</taxon>
        <taxon>Plakobranchidae</taxon>
        <taxon>Plakobranchus</taxon>
    </lineage>
</organism>
<sequence>MYAAHAKKHKEQASKSQLEESLELVHRARSDSDRFAALIEITHHVWAGEFTDSDKTTALKAVDHHLLAQLINTDSVPSEYPQDFYKSIALSVFAALSVEQHVMQFSEIKDIMCLVNNVIHPSKRYNSNANPTKAEMYMEMGRDCEDIIYNIAHLQGGTNLLLDSGTASLLLDYFPSCQHSTHILASIAAVLQHQGDAIFVDSAEKLNDAISMAVEKLGHVSNLTEKFEYAKILTSTLQGFSLIEVSVETAWVVPLASTLQKLILLKLHPDDDEVVLLLVEALVSATGPKILDPCVTGSFHLLKAVVARVSVEVYMQLDGIDAENASERYHKLDGVYKLLCGAVQCTAGLGEDADAESIIVVYRKLVDTRDTIIEFLFSVANQELGLPRNHSVVLISVRALAAMLTEITEEPSPNLLKLLPFFNLLCQPVEYADDVILEVKNATQAALENIKMMGMNSIVESVLEEEEEEENDGTQDGAASLQGKFETENSDAKADCANSSANEPLKSFGDLSLNSKEINHINHFKGSGKGVSSKSSTQASQVVDYSMFNGDATDNSKAVSLSPDSPAQNPSKSPVHVSSHSQPEPHIDLHLTWESIEEFKSFKEAVLSFRSKPVPVNVRKVSFSSRGKNSSLKSIQSGGPEQTPPCWLPGPDDVLGFLLPAYLFLVESEEVLAVMAESDSFQVIVNFLQRALSQLLEGKVSAYPEVMTTNALTLVEHVHTASPETAAKMHCFQDLFEIFMLSVPNLVSLPSPPPRVCLKLVETSLAAYKLQMMGSKKSTSLPRIKHSQARFFKAVVEYLKSVYEIRPHKKRPPSLVIAKDLRRIWSSLEESWTSCIAGLSELVTTVEELQDVLVKSSFLAEFLAFLRDSEVPSLEEFPDEAHVIVKALLPLLEAAAEASDHVCQLMLYNRGMEIARKFNLRKLAKHLVRFSKRTAS</sequence>
<dbReference type="Proteomes" id="UP000735302">
    <property type="component" value="Unassembled WGS sequence"/>
</dbReference>